<dbReference type="SMART" id="SM00267">
    <property type="entry name" value="GGDEF"/>
    <property type="match status" value="1"/>
</dbReference>
<feature type="domain" description="GGDEF" evidence="4">
    <location>
        <begin position="85"/>
        <end position="217"/>
    </location>
</feature>
<dbReference type="InterPro" id="IPR043128">
    <property type="entry name" value="Rev_trsase/Diguanyl_cyclase"/>
</dbReference>
<keyword evidence="3" id="KW-0472">Membrane</keyword>
<evidence type="ECO:0000313" key="6">
    <source>
        <dbReference type="Proteomes" id="UP001165565"/>
    </source>
</evidence>
<keyword evidence="3" id="KW-1133">Transmembrane helix</keyword>
<dbReference type="Gene3D" id="3.30.70.270">
    <property type="match status" value="1"/>
</dbReference>
<dbReference type="InterPro" id="IPR029787">
    <property type="entry name" value="Nucleotide_cyclase"/>
</dbReference>
<dbReference type="PANTHER" id="PTHR45138">
    <property type="entry name" value="REGULATORY COMPONENTS OF SENSORY TRANSDUCTION SYSTEM"/>
    <property type="match status" value="1"/>
</dbReference>
<dbReference type="RefSeq" id="WP_265271584.1">
    <property type="nucleotide sequence ID" value="NZ_JANFAU010000020.1"/>
</dbReference>
<dbReference type="NCBIfam" id="TIGR00254">
    <property type="entry name" value="GGDEF"/>
    <property type="match status" value="1"/>
</dbReference>
<dbReference type="GO" id="GO:0052621">
    <property type="term" value="F:diguanylate cyclase activity"/>
    <property type="evidence" value="ECO:0007669"/>
    <property type="project" value="UniProtKB-EC"/>
</dbReference>
<comment type="catalytic activity">
    <reaction evidence="2">
        <text>2 GTP = 3',3'-c-di-GMP + 2 diphosphate</text>
        <dbReference type="Rhea" id="RHEA:24898"/>
        <dbReference type="ChEBI" id="CHEBI:33019"/>
        <dbReference type="ChEBI" id="CHEBI:37565"/>
        <dbReference type="ChEBI" id="CHEBI:58805"/>
        <dbReference type="EC" id="2.7.7.65"/>
    </reaction>
</comment>
<dbReference type="CDD" id="cd01949">
    <property type="entry name" value="GGDEF"/>
    <property type="match status" value="1"/>
</dbReference>
<dbReference type="InterPro" id="IPR000160">
    <property type="entry name" value="GGDEF_dom"/>
</dbReference>
<dbReference type="PROSITE" id="PS50887">
    <property type="entry name" value="GGDEF"/>
    <property type="match status" value="1"/>
</dbReference>
<dbReference type="EC" id="2.7.7.65" evidence="1"/>
<dbReference type="Pfam" id="PF00990">
    <property type="entry name" value="GGDEF"/>
    <property type="match status" value="1"/>
</dbReference>
<gene>
    <name evidence="5" type="ORF">NEE01_21965</name>
</gene>
<keyword evidence="3" id="KW-0812">Transmembrane</keyword>
<organism evidence="5 6">
    <name type="scientific">Sphingomonas lycopersici</name>
    <dbReference type="NCBI Taxonomy" id="2951807"/>
    <lineage>
        <taxon>Bacteria</taxon>
        <taxon>Pseudomonadati</taxon>
        <taxon>Pseudomonadota</taxon>
        <taxon>Alphaproteobacteria</taxon>
        <taxon>Sphingomonadales</taxon>
        <taxon>Sphingomonadaceae</taxon>
        <taxon>Sphingomonas</taxon>
    </lineage>
</organism>
<protein>
    <recommendedName>
        <fullName evidence="1">diguanylate cyclase</fullName>
        <ecNumber evidence="1">2.7.7.65</ecNumber>
    </recommendedName>
</protein>
<sequence>MYLLSRWTGLEVPAVYWAFATCCSGGVSFLVSLRLAWQGEQLRRLNAELEAVHVQLKHAAETDPLTGVLNRTAFLERLEPQHRSVGGWILVLDVDHFKSINDRYGHEVGDRALCKVAGVLRRSARTGDLIGRLGGEEFGIYLPGVGRGIAMQVAERMRSDMETASLSDPVAPGMTITVSIGLAAADRDVAIAESLRRADFAMYGAKRDGRNRVRVTV</sequence>
<dbReference type="PANTHER" id="PTHR45138:SF9">
    <property type="entry name" value="DIGUANYLATE CYCLASE DGCM-RELATED"/>
    <property type="match status" value="1"/>
</dbReference>
<evidence type="ECO:0000256" key="3">
    <source>
        <dbReference type="SAM" id="Phobius"/>
    </source>
</evidence>
<evidence type="ECO:0000256" key="1">
    <source>
        <dbReference type="ARBA" id="ARBA00012528"/>
    </source>
</evidence>
<dbReference type="Proteomes" id="UP001165565">
    <property type="component" value="Unassembled WGS sequence"/>
</dbReference>
<evidence type="ECO:0000259" key="4">
    <source>
        <dbReference type="PROSITE" id="PS50887"/>
    </source>
</evidence>
<accession>A0AA42CSM8</accession>
<evidence type="ECO:0000313" key="5">
    <source>
        <dbReference type="EMBL" id="MCW6537454.1"/>
    </source>
</evidence>
<name>A0AA42CSM8_9SPHN</name>
<evidence type="ECO:0000256" key="2">
    <source>
        <dbReference type="ARBA" id="ARBA00034247"/>
    </source>
</evidence>
<keyword evidence="6" id="KW-1185">Reference proteome</keyword>
<dbReference type="EMBL" id="JANFAV010000023">
    <property type="protein sequence ID" value="MCW6537454.1"/>
    <property type="molecule type" value="Genomic_DNA"/>
</dbReference>
<dbReference type="InterPro" id="IPR050469">
    <property type="entry name" value="Diguanylate_Cyclase"/>
</dbReference>
<feature type="transmembrane region" description="Helical" evidence="3">
    <location>
        <begin position="15"/>
        <end position="37"/>
    </location>
</feature>
<dbReference type="AlphaFoldDB" id="A0AA42CSM8"/>
<proteinExistence type="predicted"/>
<reference evidence="5" key="1">
    <citation type="submission" date="2022-06" db="EMBL/GenBank/DDBJ databases">
        <title>Sphingomonas sp. nov. isolated from rhizosphere soil of tomato.</title>
        <authorList>
            <person name="Dong H."/>
            <person name="Gao R."/>
        </authorList>
    </citation>
    <scope>NUCLEOTIDE SEQUENCE</scope>
    <source>
        <strain evidence="5">MMSM24</strain>
    </source>
</reference>
<dbReference type="SUPFAM" id="SSF55073">
    <property type="entry name" value="Nucleotide cyclase"/>
    <property type="match status" value="1"/>
</dbReference>
<dbReference type="FunFam" id="3.30.70.270:FF:000001">
    <property type="entry name" value="Diguanylate cyclase domain protein"/>
    <property type="match status" value="1"/>
</dbReference>
<comment type="caution">
    <text evidence="5">The sequence shown here is derived from an EMBL/GenBank/DDBJ whole genome shotgun (WGS) entry which is preliminary data.</text>
</comment>